<sequence>MGTRAWLRRASVVAGSVNFTVLAGSSVPRRTDRRPAFRATADDHAEVPASVALIHRG</sequence>
<dbReference type="AlphaFoldDB" id="A0A7W9TCC9"/>
<dbReference type="RefSeq" id="WP_184561345.1">
    <property type="nucleotide sequence ID" value="NZ_BAAARS010000005.1"/>
</dbReference>
<proteinExistence type="predicted"/>
<evidence type="ECO:0000313" key="1">
    <source>
        <dbReference type="EMBL" id="MBB6078105.1"/>
    </source>
</evidence>
<keyword evidence="2" id="KW-1185">Reference proteome</keyword>
<name>A0A7W9TCC9_9ACTN</name>
<protein>
    <submittedName>
        <fullName evidence="1">Uncharacterized protein</fullName>
    </submittedName>
</protein>
<accession>A0A7W9TCC9</accession>
<organism evidence="1 2">
    <name type="scientific">Streptomyces paradoxus</name>
    <dbReference type="NCBI Taxonomy" id="66375"/>
    <lineage>
        <taxon>Bacteria</taxon>
        <taxon>Bacillati</taxon>
        <taxon>Actinomycetota</taxon>
        <taxon>Actinomycetes</taxon>
        <taxon>Kitasatosporales</taxon>
        <taxon>Streptomycetaceae</taxon>
        <taxon>Streptomyces</taxon>
    </lineage>
</organism>
<gene>
    <name evidence="1" type="ORF">HNR57_004031</name>
</gene>
<dbReference type="Proteomes" id="UP000591537">
    <property type="component" value="Unassembled WGS sequence"/>
</dbReference>
<dbReference type="EMBL" id="JACHGV010000005">
    <property type="protein sequence ID" value="MBB6078105.1"/>
    <property type="molecule type" value="Genomic_DNA"/>
</dbReference>
<evidence type="ECO:0000313" key="2">
    <source>
        <dbReference type="Proteomes" id="UP000591537"/>
    </source>
</evidence>
<reference evidence="1 2" key="1">
    <citation type="submission" date="2020-08" db="EMBL/GenBank/DDBJ databases">
        <title>Genomic Encyclopedia of Type Strains, Phase IV (KMG-IV): sequencing the most valuable type-strain genomes for metagenomic binning, comparative biology and taxonomic classification.</title>
        <authorList>
            <person name="Goeker M."/>
        </authorList>
    </citation>
    <scope>NUCLEOTIDE SEQUENCE [LARGE SCALE GENOMIC DNA]</scope>
    <source>
        <strain evidence="1 2">DSM 43350</strain>
    </source>
</reference>
<comment type="caution">
    <text evidence="1">The sequence shown here is derived from an EMBL/GenBank/DDBJ whole genome shotgun (WGS) entry which is preliminary data.</text>
</comment>